<protein>
    <submittedName>
        <fullName evidence="5">Inversin (inferred by orthology to a human protein)</fullName>
    </submittedName>
</protein>
<name>A0A0K0FYT1_STRVS</name>
<dbReference type="PROSITE" id="PS50297">
    <property type="entry name" value="ANK_REP_REGION"/>
    <property type="match status" value="2"/>
</dbReference>
<dbReference type="STRING" id="75913.A0A0K0FYT1"/>
<proteinExistence type="predicted"/>
<dbReference type="InterPro" id="IPR036770">
    <property type="entry name" value="Ankyrin_rpt-contain_sf"/>
</dbReference>
<evidence type="ECO:0000256" key="3">
    <source>
        <dbReference type="PROSITE-ProRule" id="PRU00023"/>
    </source>
</evidence>
<dbReference type="PANTHER" id="PTHR24198:SF165">
    <property type="entry name" value="ANKYRIN REPEAT-CONTAINING PROTEIN-RELATED"/>
    <property type="match status" value="1"/>
</dbReference>
<dbReference type="Proteomes" id="UP000035680">
    <property type="component" value="Unassembled WGS sequence"/>
</dbReference>
<evidence type="ECO:0000256" key="2">
    <source>
        <dbReference type="ARBA" id="ARBA00023043"/>
    </source>
</evidence>
<organism evidence="4 5">
    <name type="scientific">Strongyloides venezuelensis</name>
    <name type="common">Threadworm</name>
    <dbReference type="NCBI Taxonomy" id="75913"/>
    <lineage>
        <taxon>Eukaryota</taxon>
        <taxon>Metazoa</taxon>
        <taxon>Ecdysozoa</taxon>
        <taxon>Nematoda</taxon>
        <taxon>Chromadorea</taxon>
        <taxon>Rhabditida</taxon>
        <taxon>Tylenchina</taxon>
        <taxon>Panagrolaimomorpha</taxon>
        <taxon>Strongyloidoidea</taxon>
        <taxon>Strongyloididae</taxon>
        <taxon>Strongyloides</taxon>
    </lineage>
</organism>
<evidence type="ECO:0000313" key="5">
    <source>
        <dbReference type="WBParaSite" id="SVE_1760800.1"/>
    </source>
</evidence>
<dbReference type="WBParaSite" id="SVE_1760800.1">
    <property type="protein sequence ID" value="SVE_1760800.1"/>
    <property type="gene ID" value="SVE_1760800"/>
</dbReference>
<feature type="repeat" description="ANK" evidence="3">
    <location>
        <begin position="149"/>
        <end position="181"/>
    </location>
</feature>
<dbReference type="Pfam" id="PF12796">
    <property type="entry name" value="Ank_2"/>
    <property type="match status" value="2"/>
</dbReference>
<keyword evidence="1" id="KW-0677">Repeat</keyword>
<keyword evidence="2 3" id="KW-0040">ANK repeat</keyword>
<dbReference type="Gene3D" id="1.25.40.20">
    <property type="entry name" value="Ankyrin repeat-containing domain"/>
    <property type="match status" value="2"/>
</dbReference>
<dbReference type="InterPro" id="IPR002110">
    <property type="entry name" value="Ankyrin_rpt"/>
</dbReference>
<dbReference type="PANTHER" id="PTHR24198">
    <property type="entry name" value="ANKYRIN REPEAT AND PROTEIN KINASE DOMAIN-CONTAINING PROTEIN"/>
    <property type="match status" value="1"/>
</dbReference>
<evidence type="ECO:0000313" key="4">
    <source>
        <dbReference type="Proteomes" id="UP000035680"/>
    </source>
</evidence>
<dbReference type="SMART" id="SM00248">
    <property type="entry name" value="ANK"/>
    <property type="match status" value="6"/>
</dbReference>
<sequence>MLKTYYIPHHGKDNHNYTALHLAAFTDNVTICKTLLQQGWIVAAKDKAGATPLNIAAGKGFTNIVQMFCTSKNDIIDKVDTKHKTALFYAILGGQAHTLNVMISELGLDKMAGDVLDRTVLQAAAYCGFAACAQKLIDHGVKINAIRRDEKTPLHVACSRGKEDVVHLLIKFGAMVNPYSRIDEITPLNYTMTNNHTELIQLLKERNAIHRYGFKKQQRLLGLLSGSSIQFPEQTSKNFSRFPGLCIHMNDNLLLTPIRNRRSTDSHFYEDGF</sequence>
<reference evidence="5" key="2">
    <citation type="submission" date="2015-08" db="UniProtKB">
        <authorList>
            <consortium name="WormBaseParasite"/>
        </authorList>
    </citation>
    <scope>IDENTIFICATION</scope>
</reference>
<dbReference type="PROSITE" id="PS50088">
    <property type="entry name" value="ANK_REPEAT"/>
    <property type="match status" value="2"/>
</dbReference>
<evidence type="ECO:0000256" key="1">
    <source>
        <dbReference type="ARBA" id="ARBA00022737"/>
    </source>
</evidence>
<feature type="repeat" description="ANK" evidence="3">
    <location>
        <begin position="15"/>
        <end position="47"/>
    </location>
</feature>
<reference evidence="4" key="1">
    <citation type="submission" date="2014-07" db="EMBL/GenBank/DDBJ databases">
        <authorList>
            <person name="Martin A.A"/>
            <person name="De Silva N."/>
        </authorList>
    </citation>
    <scope>NUCLEOTIDE SEQUENCE</scope>
</reference>
<keyword evidence="4" id="KW-1185">Reference proteome</keyword>
<dbReference type="SUPFAM" id="SSF48403">
    <property type="entry name" value="Ankyrin repeat"/>
    <property type="match status" value="1"/>
</dbReference>
<dbReference type="AlphaFoldDB" id="A0A0K0FYT1"/>
<accession>A0A0K0FYT1</accession>